<keyword evidence="9" id="KW-1185">Reference proteome</keyword>
<dbReference type="InterPro" id="IPR004839">
    <property type="entry name" value="Aminotransferase_I/II_large"/>
</dbReference>
<keyword evidence="3 8" id="KW-0032">Aminotransferase</keyword>
<evidence type="ECO:0000256" key="3">
    <source>
        <dbReference type="ARBA" id="ARBA00022576"/>
    </source>
</evidence>
<dbReference type="EMBL" id="ML119106">
    <property type="protein sequence ID" value="RPB17433.1"/>
    <property type="molecule type" value="Genomic_DNA"/>
</dbReference>
<dbReference type="InterPro" id="IPR015424">
    <property type="entry name" value="PyrdxlP-dep_Trfase"/>
</dbReference>
<dbReference type="GO" id="GO:0030170">
    <property type="term" value="F:pyridoxal phosphate binding"/>
    <property type="evidence" value="ECO:0007669"/>
    <property type="project" value="InterPro"/>
</dbReference>
<feature type="domain" description="Aminotransferase class I/classII large" evidence="7">
    <location>
        <begin position="59"/>
        <end position="399"/>
    </location>
</feature>
<comment type="similarity">
    <text evidence="2">Belongs to the class-I pyridoxal-phosphate-dependent aminotransferase family.</text>
</comment>
<dbReference type="SUPFAM" id="SSF53383">
    <property type="entry name" value="PLP-dependent transferases"/>
    <property type="match status" value="1"/>
</dbReference>
<keyword evidence="4 8" id="KW-0808">Transferase</keyword>
<feature type="region of interest" description="Disordered" evidence="6">
    <location>
        <begin position="1"/>
        <end position="37"/>
    </location>
</feature>
<reference evidence="8 9" key="1">
    <citation type="journal article" date="2018" name="Nat. Ecol. Evol.">
        <title>Pezizomycetes genomes reveal the molecular basis of ectomycorrhizal truffle lifestyle.</title>
        <authorList>
            <person name="Murat C."/>
            <person name="Payen T."/>
            <person name="Noel B."/>
            <person name="Kuo A."/>
            <person name="Morin E."/>
            <person name="Chen J."/>
            <person name="Kohler A."/>
            <person name="Krizsan K."/>
            <person name="Balestrini R."/>
            <person name="Da Silva C."/>
            <person name="Montanini B."/>
            <person name="Hainaut M."/>
            <person name="Levati E."/>
            <person name="Barry K.W."/>
            <person name="Belfiori B."/>
            <person name="Cichocki N."/>
            <person name="Clum A."/>
            <person name="Dockter R.B."/>
            <person name="Fauchery L."/>
            <person name="Guy J."/>
            <person name="Iotti M."/>
            <person name="Le Tacon F."/>
            <person name="Lindquist E.A."/>
            <person name="Lipzen A."/>
            <person name="Malagnac F."/>
            <person name="Mello A."/>
            <person name="Molinier V."/>
            <person name="Miyauchi S."/>
            <person name="Poulain J."/>
            <person name="Riccioni C."/>
            <person name="Rubini A."/>
            <person name="Sitrit Y."/>
            <person name="Splivallo R."/>
            <person name="Traeger S."/>
            <person name="Wang M."/>
            <person name="Zifcakova L."/>
            <person name="Wipf D."/>
            <person name="Zambonelli A."/>
            <person name="Paolocci F."/>
            <person name="Nowrousian M."/>
            <person name="Ottonello S."/>
            <person name="Baldrian P."/>
            <person name="Spatafora J.W."/>
            <person name="Henrissat B."/>
            <person name="Nagy L.G."/>
            <person name="Aury J.M."/>
            <person name="Wincker P."/>
            <person name="Grigoriev I.V."/>
            <person name="Bonfante P."/>
            <person name="Martin F.M."/>
        </authorList>
    </citation>
    <scope>NUCLEOTIDE SEQUENCE [LARGE SCALE GENOMIC DNA]</scope>
    <source>
        <strain evidence="8 9">CCBAS932</strain>
    </source>
</reference>
<dbReference type="Gene3D" id="3.40.640.10">
    <property type="entry name" value="Type I PLP-dependent aspartate aminotransferase-like (Major domain)"/>
    <property type="match status" value="1"/>
</dbReference>
<feature type="compositionally biased region" description="Basic and acidic residues" evidence="6">
    <location>
        <begin position="1"/>
        <end position="20"/>
    </location>
</feature>
<gene>
    <name evidence="8" type="ORF">P167DRAFT_601897</name>
</gene>
<evidence type="ECO:0000259" key="7">
    <source>
        <dbReference type="Pfam" id="PF00155"/>
    </source>
</evidence>
<keyword evidence="5" id="KW-0663">Pyridoxal phosphate</keyword>
<evidence type="ECO:0000313" key="8">
    <source>
        <dbReference type="EMBL" id="RPB17433.1"/>
    </source>
</evidence>
<dbReference type="InterPro" id="IPR015421">
    <property type="entry name" value="PyrdxlP-dep_Trfase_major"/>
</dbReference>
<dbReference type="AlphaFoldDB" id="A0A3N4L3N0"/>
<dbReference type="PANTHER" id="PTHR46383:SF1">
    <property type="entry name" value="ASPARTATE AMINOTRANSFERASE"/>
    <property type="match status" value="1"/>
</dbReference>
<accession>A0A3N4L3N0</accession>
<sequence length="442" mass="49823">MSAIETERQSTPHQRFRESQKGAGHKHPGLDPSRSSTGVVWTTERAYEHGFLENPQEWSNLGQGAPEVEDDIPHAFHKPTNIDISVSSREYGPTAGITPLREAVANLYNAQFRANKPSKYTWENVCIVPGGRAGLLRISAVLGNAYLSFFIPDYTAYNEMLGLFKNFAAIPSPLDESDGYRIHPEKIREEVKRGVSVILTSNPRNPTGHMLKGEELKEVLDICRERCTLIMDEFYSGYNYADNCDGTTISSASYVEDVDDDNVLIIDGMTKRFRLPGWRIAWVVGPKEFIKAVGSCGSYLDGGANVPFQLASIPMLEPNFVVKEMAALQQHFKGKLDFVIQRLTSMGFKFPNLPDSTFYIWLNLTHLPEKIRTGLGFFEECLKERVIVVPGIFFDLNPSSRRDLFDSPCHHFVRLSYGPKWDRLIMGLDGIERVLRKHGAIE</sequence>
<evidence type="ECO:0000256" key="6">
    <source>
        <dbReference type="SAM" id="MobiDB-lite"/>
    </source>
</evidence>
<proteinExistence type="inferred from homology"/>
<organism evidence="8 9">
    <name type="scientific">Morchella conica CCBAS932</name>
    <dbReference type="NCBI Taxonomy" id="1392247"/>
    <lineage>
        <taxon>Eukaryota</taxon>
        <taxon>Fungi</taxon>
        <taxon>Dikarya</taxon>
        <taxon>Ascomycota</taxon>
        <taxon>Pezizomycotina</taxon>
        <taxon>Pezizomycetes</taxon>
        <taxon>Pezizales</taxon>
        <taxon>Morchellaceae</taxon>
        <taxon>Morchella</taxon>
    </lineage>
</organism>
<name>A0A3N4L3N0_9PEZI</name>
<dbReference type="Proteomes" id="UP000277580">
    <property type="component" value="Unassembled WGS sequence"/>
</dbReference>
<dbReference type="CDD" id="cd00609">
    <property type="entry name" value="AAT_like"/>
    <property type="match status" value="1"/>
</dbReference>
<dbReference type="InParanoid" id="A0A3N4L3N0"/>
<dbReference type="STRING" id="1392247.A0A3N4L3N0"/>
<evidence type="ECO:0000256" key="1">
    <source>
        <dbReference type="ARBA" id="ARBA00001933"/>
    </source>
</evidence>
<evidence type="ECO:0000256" key="2">
    <source>
        <dbReference type="ARBA" id="ARBA00007441"/>
    </source>
</evidence>
<dbReference type="OrthoDB" id="2108at2759"/>
<evidence type="ECO:0000256" key="4">
    <source>
        <dbReference type="ARBA" id="ARBA00022679"/>
    </source>
</evidence>
<dbReference type="GO" id="GO:0008483">
    <property type="term" value="F:transaminase activity"/>
    <property type="evidence" value="ECO:0007669"/>
    <property type="project" value="UniProtKB-KW"/>
</dbReference>
<evidence type="ECO:0000256" key="5">
    <source>
        <dbReference type="ARBA" id="ARBA00022898"/>
    </source>
</evidence>
<dbReference type="InterPro" id="IPR050596">
    <property type="entry name" value="AspAT/PAT-like"/>
</dbReference>
<dbReference type="Pfam" id="PF00155">
    <property type="entry name" value="Aminotran_1_2"/>
    <property type="match status" value="1"/>
</dbReference>
<evidence type="ECO:0000313" key="9">
    <source>
        <dbReference type="Proteomes" id="UP000277580"/>
    </source>
</evidence>
<protein>
    <submittedName>
        <fullName evidence="8">Aminotransferase</fullName>
    </submittedName>
</protein>
<dbReference type="PANTHER" id="PTHR46383">
    <property type="entry name" value="ASPARTATE AMINOTRANSFERASE"/>
    <property type="match status" value="1"/>
</dbReference>
<dbReference type="GO" id="GO:0006520">
    <property type="term" value="P:amino acid metabolic process"/>
    <property type="evidence" value="ECO:0007669"/>
    <property type="project" value="InterPro"/>
</dbReference>
<comment type="cofactor">
    <cofactor evidence="1">
        <name>pyridoxal 5'-phosphate</name>
        <dbReference type="ChEBI" id="CHEBI:597326"/>
    </cofactor>
</comment>